<name>A0ABQ9I0S1_9NEOP</name>
<keyword evidence="3" id="KW-1185">Reference proteome</keyword>
<feature type="region of interest" description="Disordered" evidence="1">
    <location>
        <begin position="516"/>
        <end position="588"/>
    </location>
</feature>
<feature type="compositionally biased region" description="Basic and acidic residues" evidence="1">
    <location>
        <begin position="1"/>
        <end position="18"/>
    </location>
</feature>
<sequence>MGGRQGKPEIPEKTRRPEASSGPIPSPEINPVRLGVRRIVLTTTPMRPPGAVEENYASTQLSRHKPVGDVRSFQAINPRLAMPLHPGNEREGRNFKRLRGRGGIVVRLLVSHKGELSSIPGWFAPGFSHVGIVPDDAAGRRRAFLGISRLPALAFRRRCSTLTAFLPRWLLRSRVAQIPPPTMAILNLNFNSKRSPWPWLMETSRLLGDKSAARLHLQATKHQQAFEETVNGIYVKKPQSQDAFRPELAAQRSFPYSGSSSTTLEATTLLLCNINTQGPTSNLKTSSYIRVHLPPSGVSQEIRNARAGETGGPRENPSTSGIARARYPHAEICWGSNPVRLWGGGASSVTTTGPPGGRIAGRGSVRAKCRERLTDAELGSHASLQLAADVLPAAVATATAAKQRASRRRHPPSIMQAPCPSPLAAVFNLPCHTKQTRGALFGRRRRHAGCVFRADGRRPFFRVARCGWSDLEVGQELRGGGADGHRCRTNGGDAQLSPPEERARPRTIEALATAHSRVSPATAALHATTIPTIDPHRGHTRPRSGRRSQTEDESSETDLMTNPQCDKRTENLPLRRYRGASSRSLDYK</sequence>
<reference evidence="2 3" key="1">
    <citation type="submission" date="2023-02" db="EMBL/GenBank/DDBJ databases">
        <title>LHISI_Scaffold_Assembly.</title>
        <authorList>
            <person name="Stuart O.P."/>
            <person name="Cleave R."/>
            <person name="Magrath M.J.L."/>
            <person name="Mikheyev A.S."/>
        </authorList>
    </citation>
    <scope>NUCLEOTIDE SEQUENCE [LARGE SCALE GENOMIC DNA]</scope>
    <source>
        <strain evidence="2">Daus_M_001</strain>
        <tissue evidence="2">Leg muscle</tissue>
    </source>
</reference>
<gene>
    <name evidence="2" type="ORF">PR048_009731</name>
</gene>
<feature type="region of interest" description="Disordered" evidence="1">
    <location>
        <begin position="1"/>
        <end position="30"/>
    </location>
</feature>
<evidence type="ECO:0000313" key="2">
    <source>
        <dbReference type="EMBL" id="KAJ8890223.1"/>
    </source>
</evidence>
<organism evidence="2 3">
    <name type="scientific">Dryococelus australis</name>
    <dbReference type="NCBI Taxonomy" id="614101"/>
    <lineage>
        <taxon>Eukaryota</taxon>
        <taxon>Metazoa</taxon>
        <taxon>Ecdysozoa</taxon>
        <taxon>Arthropoda</taxon>
        <taxon>Hexapoda</taxon>
        <taxon>Insecta</taxon>
        <taxon>Pterygota</taxon>
        <taxon>Neoptera</taxon>
        <taxon>Polyneoptera</taxon>
        <taxon>Phasmatodea</taxon>
        <taxon>Verophasmatodea</taxon>
        <taxon>Anareolatae</taxon>
        <taxon>Phasmatidae</taxon>
        <taxon>Eurycanthinae</taxon>
        <taxon>Dryococelus</taxon>
    </lineage>
</organism>
<dbReference type="EMBL" id="JARBHB010000003">
    <property type="protein sequence ID" value="KAJ8890223.1"/>
    <property type="molecule type" value="Genomic_DNA"/>
</dbReference>
<accession>A0ABQ9I0S1</accession>
<dbReference type="Proteomes" id="UP001159363">
    <property type="component" value="Chromosome 3"/>
</dbReference>
<comment type="caution">
    <text evidence="2">The sequence shown here is derived from an EMBL/GenBank/DDBJ whole genome shotgun (WGS) entry which is preliminary data.</text>
</comment>
<evidence type="ECO:0000256" key="1">
    <source>
        <dbReference type="SAM" id="MobiDB-lite"/>
    </source>
</evidence>
<feature type="region of interest" description="Disordered" evidence="1">
    <location>
        <begin position="477"/>
        <end position="503"/>
    </location>
</feature>
<proteinExistence type="predicted"/>
<protein>
    <submittedName>
        <fullName evidence="2">Uncharacterized protein</fullName>
    </submittedName>
</protein>
<evidence type="ECO:0000313" key="3">
    <source>
        <dbReference type="Proteomes" id="UP001159363"/>
    </source>
</evidence>